<gene>
    <name evidence="1" type="ORF">V6N12_069096</name>
</gene>
<organism evidence="1 2">
    <name type="scientific">Hibiscus sabdariffa</name>
    <name type="common">roselle</name>
    <dbReference type="NCBI Taxonomy" id="183260"/>
    <lineage>
        <taxon>Eukaryota</taxon>
        <taxon>Viridiplantae</taxon>
        <taxon>Streptophyta</taxon>
        <taxon>Embryophyta</taxon>
        <taxon>Tracheophyta</taxon>
        <taxon>Spermatophyta</taxon>
        <taxon>Magnoliopsida</taxon>
        <taxon>eudicotyledons</taxon>
        <taxon>Gunneridae</taxon>
        <taxon>Pentapetalae</taxon>
        <taxon>rosids</taxon>
        <taxon>malvids</taxon>
        <taxon>Malvales</taxon>
        <taxon>Malvaceae</taxon>
        <taxon>Malvoideae</taxon>
        <taxon>Hibiscus</taxon>
    </lineage>
</organism>
<dbReference type="EMBL" id="JBBPBM010000006">
    <property type="protein sequence ID" value="KAK8578752.1"/>
    <property type="molecule type" value="Genomic_DNA"/>
</dbReference>
<keyword evidence="2" id="KW-1185">Reference proteome</keyword>
<reference evidence="1 2" key="1">
    <citation type="journal article" date="2024" name="G3 (Bethesda)">
        <title>Genome assembly of Hibiscus sabdariffa L. provides insights into metabolisms of medicinal natural products.</title>
        <authorList>
            <person name="Kim T."/>
        </authorList>
    </citation>
    <scope>NUCLEOTIDE SEQUENCE [LARGE SCALE GENOMIC DNA]</scope>
    <source>
        <strain evidence="1">TK-2024</strain>
        <tissue evidence="1">Old leaves</tissue>
    </source>
</reference>
<evidence type="ECO:0000313" key="1">
    <source>
        <dbReference type="EMBL" id="KAK8578752.1"/>
    </source>
</evidence>
<proteinExistence type="predicted"/>
<comment type="caution">
    <text evidence="1">The sequence shown here is derived from an EMBL/GenBank/DDBJ whole genome shotgun (WGS) entry which is preliminary data.</text>
</comment>
<accession>A0ABR2FD02</accession>
<protein>
    <submittedName>
        <fullName evidence="1">Uncharacterized protein</fullName>
    </submittedName>
</protein>
<evidence type="ECO:0000313" key="2">
    <source>
        <dbReference type="Proteomes" id="UP001472677"/>
    </source>
</evidence>
<dbReference type="Proteomes" id="UP001472677">
    <property type="component" value="Unassembled WGS sequence"/>
</dbReference>
<sequence>MYTYWDIHNGRTTDFCYDHWLGREDRLASSCLLTQAPRPLMVMDMVTENGTWGWFRLRQVLSGESLEHIASIHPPCVSLGDDRPQWRWEPNCQFSSKSTHNFLGCDMNGRHGGIWKHVWKLRVPQRI</sequence>
<name>A0ABR2FD02_9ROSI</name>